<name>A0A8D5FJ43_9BACT</name>
<dbReference type="GO" id="GO:0015627">
    <property type="term" value="C:type II protein secretion system complex"/>
    <property type="evidence" value="ECO:0007669"/>
    <property type="project" value="TreeGrafter"/>
</dbReference>
<keyword evidence="4" id="KW-1185">Reference proteome</keyword>
<evidence type="ECO:0000259" key="2">
    <source>
        <dbReference type="Pfam" id="PF00263"/>
    </source>
</evidence>
<dbReference type="RefSeq" id="WP_228853963.1">
    <property type="nucleotide sequence ID" value="NZ_AP024086.1"/>
</dbReference>
<dbReference type="Pfam" id="PF00263">
    <property type="entry name" value="Secretin"/>
    <property type="match status" value="1"/>
</dbReference>
<dbReference type="PROSITE" id="PS51257">
    <property type="entry name" value="PROKAR_LIPOPROTEIN"/>
    <property type="match status" value="1"/>
</dbReference>
<dbReference type="NCBIfam" id="TIGR02519">
    <property type="entry name" value="pilus_MshL"/>
    <property type="match status" value="1"/>
</dbReference>
<comment type="similarity">
    <text evidence="1">Belongs to the bacterial secretin family.</text>
</comment>
<dbReference type="KEGG" id="dbk:DGMP_22090"/>
<dbReference type="PANTHER" id="PTHR30332:SF17">
    <property type="entry name" value="TYPE IV PILIATION SYSTEM PROTEIN DR_0774-RELATED"/>
    <property type="match status" value="1"/>
</dbReference>
<dbReference type="InterPro" id="IPR013358">
    <property type="entry name" value="Pilus_biogenesis_MshL"/>
</dbReference>
<evidence type="ECO:0000313" key="3">
    <source>
        <dbReference type="EMBL" id="BCL61516.1"/>
    </source>
</evidence>
<feature type="domain" description="Type II/III secretion system secretin-like" evidence="2">
    <location>
        <begin position="333"/>
        <end position="512"/>
    </location>
</feature>
<dbReference type="EMBL" id="AP024086">
    <property type="protein sequence ID" value="BCL61516.1"/>
    <property type="molecule type" value="Genomic_DNA"/>
</dbReference>
<dbReference type="PANTHER" id="PTHR30332">
    <property type="entry name" value="PROBABLE GENERAL SECRETION PATHWAY PROTEIN D"/>
    <property type="match status" value="1"/>
</dbReference>
<evidence type="ECO:0000313" key="4">
    <source>
        <dbReference type="Proteomes" id="UP000826725"/>
    </source>
</evidence>
<dbReference type="Proteomes" id="UP000826725">
    <property type="component" value="Chromosome"/>
</dbReference>
<dbReference type="AlphaFoldDB" id="A0A8D5FJ43"/>
<dbReference type="InterPro" id="IPR004846">
    <property type="entry name" value="T2SS/T3SS_dom"/>
</dbReference>
<reference evidence="3" key="1">
    <citation type="submission" date="2020-09" db="EMBL/GenBank/DDBJ databases">
        <title>Desulfogranum mesoprofundum gen. nov., sp. nov., a novel mesophilic, sulfate-reducing chemolithoautotroph isolated from a deep-sea hydrothermal vent chimney in the Suiyo Seamount.</title>
        <authorList>
            <person name="Hashimoto Y."/>
            <person name="Nakagawa S."/>
        </authorList>
    </citation>
    <scope>NUCLEOTIDE SEQUENCE</scope>
    <source>
        <strain evidence="3">KT2</strain>
    </source>
</reference>
<gene>
    <name evidence="3" type="ORF">DGMP_22090</name>
</gene>
<dbReference type="InterPro" id="IPR050810">
    <property type="entry name" value="Bact_Secretion_Sys_Channel"/>
</dbReference>
<sequence>MLKNYPVPIHLTLILLLCFTFAGCGQKKKDSSEIKPVEQITRVTAPRSVTPPVQEKPAGDLPAPAPRFKKLSPLDNERLSMSFIQEEATRVLQALAHAASLNLVLSTEITLNRQITAEYQEMTIRSILDATCRMLNVVWYEKHGTIYIEPYARKMLDLDFLASVRKSSFKVGGDVLGVSSGQQNQSTSSPLSGHYGIEGGADESISDIYGDIEKTIGKMIGSNGSFAINRQTGTLMVKARPDTMEDVEQYIAILRNKYRRQVLIEAKIIEVGLSKKHQLGIDWRNVGGLISKHALLASSGATVTIAPSVSQTDSFYSMNISSKYSNMNGIFRALEEYGTLTVLSNPRLKTMNGQAAMLSVGQSVSYLRSFEQNSEGTGDNRTTDFTTEIGSVFDGILLGVTPVIEDDDMVSLHIVPIKSDLVKLETVSFGSLISPYQLTLPTVNLRELSTVSRIHSGDIVLLGGLIMEFDDKEETSIPILSDLPLFGRLFSMETKEKKKVEMVVVLQVHIVDQNRKDP</sequence>
<organism evidence="3 4">
    <name type="scientific">Desulfomarina profundi</name>
    <dbReference type="NCBI Taxonomy" id="2772557"/>
    <lineage>
        <taxon>Bacteria</taxon>
        <taxon>Pseudomonadati</taxon>
        <taxon>Thermodesulfobacteriota</taxon>
        <taxon>Desulfobulbia</taxon>
        <taxon>Desulfobulbales</taxon>
        <taxon>Desulfobulbaceae</taxon>
        <taxon>Desulfomarina</taxon>
    </lineage>
</organism>
<dbReference type="GO" id="GO:0009306">
    <property type="term" value="P:protein secretion"/>
    <property type="evidence" value="ECO:0007669"/>
    <property type="project" value="InterPro"/>
</dbReference>
<accession>A0A8D5FJ43</accession>
<protein>
    <submittedName>
        <fullName evidence="3">Pilus (MSHA type) biogenesis protein MshL</fullName>
    </submittedName>
</protein>
<proteinExistence type="inferred from homology"/>
<evidence type="ECO:0000256" key="1">
    <source>
        <dbReference type="RuleBase" id="RU004003"/>
    </source>
</evidence>